<dbReference type="AlphaFoldDB" id="A0A812IIM6"/>
<gene>
    <name evidence="1" type="primary">RCC2</name>
    <name evidence="1" type="ORF">SNAT2548_LOCUS4799</name>
</gene>
<accession>A0A812IIM6</accession>
<proteinExistence type="predicted"/>
<evidence type="ECO:0000313" key="2">
    <source>
        <dbReference type="Proteomes" id="UP000604046"/>
    </source>
</evidence>
<dbReference type="EMBL" id="CAJNDS010000298">
    <property type="protein sequence ID" value="CAE7040550.1"/>
    <property type="molecule type" value="Genomic_DNA"/>
</dbReference>
<protein>
    <submittedName>
        <fullName evidence="1">RCC2 protein</fullName>
    </submittedName>
</protein>
<comment type="caution">
    <text evidence="1">The sequence shown here is derived from an EMBL/GenBank/DDBJ whole genome shotgun (WGS) entry which is preliminary data.</text>
</comment>
<dbReference type="OrthoDB" id="426829at2759"/>
<dbReference type="Proteomes" id="UP000604046">
    <property type="component" value="Unassembled WGS sequence"/>
</dbReference>
<organism evidence="1 2">
    <name type="scientific">Symbiodinium natans</name>
    <dbReference type="NCBI Taxonomy" id="878477"/>
    <lineage>
        <taxon>Eukaryota</taxon>
        <taxon>Sar</taxon>
        <taxon>Alveolata</taxon>
        <taxon>Dinophyceae</taxon>
        <taxon>Suessiales</taxon>
        <taxon>Symbiodiniaceae</taxon>
        <taxon>Symbiodinium</taxon>
    </lineage>
</organism>
<name>A0A812IIM6_9DINO</name>
<sequence>MQKGQQVLFYFESDAGDPQAPLLFCGSRAKGSGKQGGGFLFVASHTWLYGTLEQSVDPAKVESERKETWPLVLPKGEYNFVTRKGAPVPSATMPQRVRWVCDAKMPPCKLSLLFVRWGGEYSKWMDEQEANDGDWGKYGSPPSDEYMGHVVEQGFKKHPGLHGQEGIPQWELHHVFVASSKDALQIAPQAHMIRAGMKGPRRAAFWMLWPAEWEDFGDPDYACYVERHAMFAAMRACEAAAIRSIFPHAADQYELITSKSWMATLSLHPGVCLPAATLVSKGAVKINAEAAAENALQALHHIRRMNPFPVGAGEPPAPSVINKDGVVKGVVKLGWSWENRFVVTFTSPKHLQARLKELLNQQGCLATYCIVQEWVDFDFEMRQYYLPPPTWPAEHPIQPTMIQCNAWGPSDDTKNVGVSRASFSKLSEAMVLDKWGGDKEAWEMAKEKATNIAQILLAWLLSAEHQPVPSMRLDFMVKRIGPGKARVVFGEACQHFWF</sequence>
<keyword evidence="2" id="KW-1185">Reference proteome</keyword>
<evidence type="ECO:0000313" key="1">
    <source>
        <dbReference type="EMBL" id="CAE7040550.1"/>
    </source>
</evidence>
<reference evidence="1" key="1">
    <citation type="submission" date="2021-02" db="EMBL/GenBank/DDBJ databases">
        <authorList>
            <person name="Dougan E. K."/>
            <person name="Rhodes N."/>
            <person name="Thang M."/>
            <person name="Chan C."/>
        </authorList>
    </citation>
    <scope>NUCLEOTIDE SEQUENCE</scope>
</reference>